<organism evidence="3 4">
    <name type="scientific">Cylindrotheca closterium</name>
    <dbReference type="NCBI Taxonomy" id="2856"/>
    <lineage>
        <taxon>Eukaryota</taxon>
        <taxon>Sar</taxon>
        <taxon>Stramenopiles</taxon>
        <taxon>Ochrophyta</taxon>
        <taxon>Bacillariophyta</taxon>
        <taxon>Bacillariophyceae</taxon>
        <taxon>Bacillariophycidae</taxon>
        <taxon>Bacillariales</taxon>
        <taxon>Bacillariaceae</taxon>
        <taxon>Cylindrotheca</taxon>
    </lineage>
</organism>
<gene>
    <name evidence="3" type="ORF">CYCCA115_LOCUS16375</name>
</gene>
<evidence type="ECO:0000256" key="2">
    <source>
        <dbReference type="SAM" id="SignalP"/>
    </source>
</evidence>
<reference evidence="3" key="1">
    <citation type="submission" date="2023-08" db="EMBL/GenBank/DDBJ databases">
        <authorList>
            <person name="Audoor S."/>
            <person name="Bilcke G."/>
        </authorList>
    </citation>
    <scope>NUCLEOTIDE SEQUENCE</scope>
</reference>
<dbReference type="EMBL" id="CAKOGP040001925">
    <property type="protein sequence ID" value="CAJ1956743.1"/>
    <property type="molecule type" value="Genomic_DNA"/>
</dbReference>
<evidence type="ECO:0000256" key="1">
    <source>
        <dbReference type="SAM" id="MobiDB-lite"/>
    </source>
</evidence>
<feature type="compositionally biased region" description="Acidic residues" evidence="1">
    <location>
        <begin position="248"/>
        <end position="265"/>
    </location>
</feature>
<comment type="caution">
    <text evidence="3">The sequence shown here is derived from an EMBL/GenBank/DDBJ whole genome shotgun (WGS) entry which is preliminary data.</text>
</comment>
<feature type="compositionally biased region" description="Pro residues" evidence="1">
    <location>
        <begin position="122"/>
        <end position="145"/>
    </location>
</feature>
<protein>
    <submittedName>
        <fullName evidence="3">Uncharacterized protein</fullName>
    </submittedName>
</protein>
<dbReference type="PRINTS" id="PR01217">
    <property type="entry name" value="PRICHEXTENSN"/>
</dbReference>
<keyword evidence="4" id="KW-1185">Reference proteome</keyword>
<feature type="compositionally biased region" description="Basic and acidic residues" evidence="1">
    <location>
        <begin position="199"/>
        <end position="217"/>
    </location>
</feature>
<evidence type="ECO:0000313" key="3">
    <source>
        <dbReference type="EMBL" id="CAJ1956743.1"/>
    </source>
</evidence>
<proteinExistence type="predicted"/>
<feature type="region of interest" description="Disordered" evidence="1">
    <location>
        <begin position="84"/>
        <end position="218"/>
    </location>
</feature>
<dbReference type="Proteomes" id="UP001295423">
    <property type="component" value="Unassembled WGS sequence"/>
</dbReference>
<feature type="chain" id="PRO_5042040497" evidence="2">
    <location>
        <begin position="23"/>
        <end position="276"/>
    </location>
</feature>
<name>A0AAD2FYG5_9STRA</name>
<feature type="compositionally biased region" description="Low complexity" evidence="1">
    <location>
        <begin position="103"/>
        <end position="121"/>
    </location>
</feature>
<keyword evidence="2" id="KW-0732">Signal</keyword>
<dbReference type="AlphaFoldDB" id="A0AAD2FYG5"/>
<evidence type="ECO:0000313" key="4">
    <source>
        <dbReference type="Proteomes" id="UP001295423"/>
    </source>
</evidence>
<feature type="signal peptide" evidence="2">
    <location>
        <begin position="1"/>
        <end position="22"/>
    </location>
</feature>
<feature type="compositionally biased region" description="Gly residues" evidence="1">
    <location>
        <begin position="86"/>
        <end position="95"/>
    </location>
</feature>
<feature type="region of interest" description="Disordered" evidence="1">
    <location>
        <begin position="246"/>
        <end position="276"/>
    </location>
</feature>
<accession>A0AAD2FYG5</accession>
<sequence length="276" mass="30274">MMMRRTQYFIALCLVLLQLISAQKCSICGSDNIRPGNTNTFYNIRYFGTYSCPNLYDLGQQGKIPGYICGIIQSRLYSACQCGQAPSGGGGGSSGGSAPFTIPPGLNLPPSFSNNLNLQTPRPTPARRPAPPPPTRRPTAPPPTRRPTRQPTRQPTRRPTARPTARPTPGPTPSPTTSKPTPSPTPKPTRVPTEAPTGRYDRKERTAGGALKEDTYKLARQRGGNRLKDLQLIYGFNRGNNRRQLEKEPEEMEVMAPEEEKEEELQAATGEEPTES</sequence>